<dbReference type="SUPFAM" id="SSF102405">
    <property type="entry name" value="MCP/YpsA-like"/>
    <property type="match status" value="1"/>
</dbReference>
<name>A0A8J7P6D8_9BACT</name>
<sequence length="171" mass="19013">MPLEPTAATIPTVDELAQELLLIQQSGPRKVAIIGTRNLPLTHQQLVEMLSYALVLSGNQVVTSGGANGTNMAVIRGAQRANPDRLNIILPQTISQQPGEVQDLLIGIKNIVEYPERRTMTLADASRICNHEIIDRCQQIICFLYHTSHTLLESVNYAKEHRKIVTSFYLD</sequence>
<proteinExistence type="predicted"/>
<dbReference type="Gene3D" id="3.40.50.450">
    <property type="match status" value="1"/>
</dbReference>
<protein>
    <recommendedName>
        <fullName evidence="3">DNA recombination-mediator protein A</fullName>
    </recommendedName>
</protein>
<evidence type="ECO:0008006" key="3">
    <source>
        <dbReference type="Google" id="ProtNLM"/>
    </source>
</evidence>
<dbReference type="AlphaFoldDB" id="A0A8J7P6D8"/>
<organism evidence="1 2">
    <name type="scientific">Candidatus Obscuribacter phosphatis</name>
    <dbReference type="NCBI Taxonomy" id="1906157"/>
    <lineage>
        <taxon>Bacteria</taxon>
        <taxon>Bacillati</taxon>
        <taxon>Candidatus Melainabacteria</taxon>
        <taxon>Candidatus Obscuribacterales</taxon>
        <taxon>Candidatus Obscuribacteraceae</taxon>
        <taxon>Candidatus Obscuribacter</taxon>
    </lineage>
</organism>
<evidence type="ECO:0000313" key="2">
    <source>
        <dbReference type="Proteomes" id="UP000664277"/>
    </source>
</evidence>
<comment type="caution">
    <text evidence="1">The sequence shown here is derived from an EMBL/GenBank/DDBJ whole genome shotgun (WGS) entry which is preliminary data.</text>
</comment>
<reference evidence="1" key="1">
    <citation type="submission" date="2021-02" db="EMBL/GenBank/DDBJ databases">
        <title>Genome-Resolved Metagenomics of a Microbial Community Performing Photosynthetic Biological Nutrient Removal.</title>
        <authorList>
            <person name="Mcdaniel E.A."/>
        </authorList>
    </citation>
    <scope>NUCLEOTIDE SEQUENCE</scope>
    <source>
        <strain evidence="1">UWPOB_OBS1</strain>
    </source>
</reference>
<dbReference type="Proteomes" id="UP000664277">
    <property type="component" value="Unassembled WGS sequence"/>
</dbReference>
<gene>
    <name evidence="1" type="ORF">J0M35_01270</name>
</gene>
<evidence type="ECO:0000313" key="1">
    <source>
        <dbReference type="EMBL" id="MBN8658964.1"/>
    </source>
</evidence>
<accession>A0A8J7P6D8</accession>
<dbReference type="EMBL" id="JAFLCK010000001">
    <property type="protein sequence ID" value="MBN8658964.1"/>
    <property type="molecule type" value="Genomic_DNA"/>
</dbReference>